<dbReference type="GO" id="GO:0009279">
    <property type="term" value="C:cell outer membrane"/>
    <property type="evidence" value="ECO:0007669"/>
    <property type="project" value="UniProtKB-SubCell"/>
</dbReference>
<evidence type="ECO:0000256" key="9">
    <source>
        <dbReference type="ARBA" id="ARBA00023065"/>
    </source>
</evidence>
<accession>A0A420WAM3</accession>
<proteinExistence type="inferred from homology"/>
<keyword evidence="13 14" id="KW-0998">Cell outer membrane</keyword>
<feature type="signal peptide" evidence="16">
    <location>
        <begin position="1"/>
        <end position="23"/>
    </location>
</feature>
<reference evidence="19 20" key="1">
    <citation type="submission" date="2018-10" db="EMBL/GenBank/DDBJ databases">
        <title>Comparative analysis of microorganisms from saline springs in Andes Mountain Range, Colombia.</title>
        <authorList>
            <person name="Rubin E."/>
        </authorList>
    </citation>
    <scope>NUCLEOTIDE SEQUENCE [LARGE SCALE GENOMIC DNA]</scope>
    <source>
        <strain evidence="19 20">USBA 36</strain>
    </source>
</reference>
<dbReference type="EMBL" id="RBIG01000004">
    <property type="protein sequence ID" value="RKQ68025.1"/>
    <property type="molecule type" value="Genomic_DNA"/>
</dbReference>
<dbReference type="InterPro" id="IPR036942">
    <property type="entry name" value="Beta-barrel_TonB_sf"/>
</dbReference>
<organism evidence="19 20">
    <name type="scientific">Oceanibaculum indicum</name>
    <dbReference type="NCBI Taxonomy" id="526216"/>
    <lineage>
        <taxon>Bacteria</taxon>
        <taxon>Pseudomonadati</taxon>
        <taxon>Pseudomonadota</taxon>
        <taxon>Alphaproteobacteria</taxon>
        <taxon>Rhodospirillales</taxon>
        <taxon>Oceanibaculaceae</taxon>
        <taxon>Oceanibaculum</taxon>
    </lineage>
</organism>
<dbReference type="PANTHER" id="PTHR32552:SF68">
    <property type="entry name" value="FERRICHROME OUTER MEMBRANE TRANSPORTER_PHAGE RECEPTOR"/>
    <property type="match status" value="1"/>
</dbReference>
<keyword evidence="6 14" id="KW-0812">Transmembrane</keyword>
<dbReference type="InterPro" id="IPR037066">
    <property type="entry name" value="Plug_dom_sf"/>
</dbReference>
<dbReference type="CDD" id="cd01347">
    <property type="entry name" value="ligand_gated_channel"/>
    <property type="match status" value="1"/>
</dbReference>
<keyword evidence="9" id="KW-0406">Ion transport</keyword>
<keyword evidence="12 19" id="KW-0675">Receptor</keyword>
<evidence type="ECO:0000256" key="2">
    <source>
        <dbReference type="ARBA" id="ARBA00009810"/>
    </source>
</evidence>
<dbReference type="SUPFAM" id="SSF56935">
    <property type="entry name" value="Porins"/>
    <property type="match status" value="1"/>
</dbReference>
<evidence type="ECO:0000256" key="15">
    <source>
        <dbReference type="RuleBase" id="RU003357"/>
    </source>
</evidence>
<comment type="subcellular location">
    <subcellularLocation>
        <location evidence="1 14">Cell outer membrane</location>
        <topology evidence="1 14">Multi-pass membrane protein</topology>
    </subcellularLocation>
</comment>
<dbReference type="PANTHER" id="PTHR32552">
    <property type="entry name" value="FERRICHROME IRON RECEPTOR-RELATED"/>
    <property type="match status" value="1"/>
</dbReference>
<protein>
    <submittedName>
        <fullName evidence="19">Iron complex outermembrane receptor protein</fullName>
    </submittedName>
</protein>
<name>A0A420WAM3_9PROT</name>
<evidence type="ECO:0000256" key="12">
    <source>
        <dbReference type="ARBA" id="ARBA00023170"/>
    </source>
</evidence>
<dbReference type="Pfam" id="PF07715">
    <property type="entry name" value="Plug"/>
    <property type="match status" value="1"/>
</dbReference>
<feature type="domain" description="TonB-dependent receptor-like beta-barrel" evidence="17">
    <location>
        <begin position="253"/>
        <end position="687"/>
    </location>
</feature>
<evidence type="ECO:0000256" key="7">
    <source>
        <dbReference type="ARBA" id="ARBA00022729"/>
    </source>
</evidence>
<evidence type="ECO:0000256" key="6">
    <source>
        <dbReference type="ARBA" id="ARBA00022692"/>
    </source>
</evidence>
<dbReference type="Proteomes" id="UP000277424">
    <property type="component" value="Unassembled WGS sequence"/>
</dbReference>
<evidence type="ECO:0000256" key="3">
    <source>
        <dbReference type="ARBA" id="ARBA00022448"/>
    </source>
</evidence>
<comment type="caution">
    <text evidence="19">The sequence shown here is derived from an EMBL/GenBank/DDBJ whole genome shotgun (WGS) entry which is preliminary data.</text>
</comment>
<evidence type="ECO:0000313" key="20">
    <source>
        <dbReference type="Proteomes" id="UP000277424"/>
    </source>
</evidence>
<dbReference type="PROSITE" id="PS52016">
    <property type="entry name" value="TONB_DEPENDENT_REC_3"/>
    <property type="match status" value="1"/>
</dbReference>
<evidence type="ECO:0000256" key="4">
    <source>
        <dbReference type="ARBA" id="ARBA00022452"/>
    </source>
</evidence>
<dbReference type="InterPro" id="IPR012910">
    <property type="entry name" value="Plug_dom"/>
</dbReference>
<keyword evidence="7 16" id="KW-0732">Signal</keyword>
<keyword evidence="4 14" id="KW-1134">Transmembrane beta strand</keyword>
<dbReference type="GO" id="GO:0015344">
    <property type="term" value="F:siderophore uptake transmembrane transporter activity"/>
    <property type="evidence" value="ECO:0007669"/>
    <property type="project" value="TreeGrafter"/>
</dbReference>
<dbReference type="Gene3D" id="2.170.130.10">
    <property type="entry name" value="TonB-dependent receptor, plug domain"/>
    <property type="match status" value="1"/>
</dbReference>
<gene>
    <name evidence="19" type="ORF">BCL74_3343</name>
</gene>
<evidence type="ECO:0000256" key="8">
    <source>
        <dbReference type="ARBA" id="ARBA00023004"/>
    </source>
</evidence>
<keyword evidence="11 14" id="KW-0472">Membrane</keyword>
<evidence type="ECO:0000256" key="16">
    <source>
        <dbReference type="SAM" id="SignalP"/>
    </source>
</evidence>
<evidence type="ECO:0000256" key="10">
    <source>
        <dbReference type="ARBA" id="ARBA00023077"/>
    </source>
</evidence>
<dbReference type="AlphaFoldDB" id="A0A420WAM3"/>
<evidence type="ECO:0000259" key="18">
    <source>
        <dbReference type="Pfam" id="PF07715"/>
    </source>
</evidence>
<dbReference type="GO" id="GO:0015891">
    <property type="term" value="P:siderophore transport"/>
    <property type="evidence" value="ECO:0007669"/>
    <property type="project" value="InterPro"/>
</dbReference>
<evidence type="ECO:0000256" key="11">
    <source>
        <dbReference type="ARBA" id="ARBA00023136"/>
    </source>
</evidence>
<evidence type="ECO:0000313" key="19">
    <source>
        <dbReference type="EMBL" id="RKQ68025.1"/>
    </source>
</evidence>
<feature type="chain" id="PRO_5019526260" evidence="16">
    <location>
        <begin position="24"/>
        <end position="718"/>
    </location>
</feature>
<evidence type="ECO:0000256" key="14">
    <source>
        <dbReference type="PROSITE-ProRule" id="PRU01360"/>
    </source>
</evidence>
<dbReference type="InterPro" id="IPR010105">
    <property type="entry name" value="TonB_sidphr_rcpt"/>
</dbReference>
<dbReference type="NCBIfam" id="TIGR01783">
    <property type="entry name" value="TonB-siderophor"/>
    <property type="match status" value="1"/>
</dbReference>
<keyword evidence="8" id="KW-0408">Iron</keyword>
<dbReference type="OrthoDB" id="9760333at2"/>
<keyword evidence="3 14" id="KW-0813">Transport</keyword>
<evidence type="ECO:0000259" key="17">
    <source>
        <dbReference type="Pfam" id="PF00593"/>
    </source>
</evidence>
<dbReference type="Pfam" id="PF00593">
    <property type="entry name" value="TonB_dep_Rec_b-barrel"/>
    <property type="match status" value="1"/>
</dbReference>
<dbReference type="InterPro" id="IPR039426">
    <property type="entry name" value="TonB-dep_rcpt-like"/>
</dbReference>
<keyword evidence="10 15" id="KW-0798">TonB box</keyword>
<feature type="domain" description="TonB-dependent receptor plug" evidence="18">
    <location>
        <begin position="78"/>
        <end position="171"/>
    </location>
</feature>
<evidence type="ECO:0000256" key="13">
    <source>
        <dbReference type="ARBA" id="ARBA00023237"/>
    </source>
</evidence>
<keyword evidence="5" id="KW-0410">Iron transport</keyword>
<comment type="similarity">
    <text evidence="2 14 15">Belongs to the TonB-dependent receptor family.</text>
</comment>
<sequence length="718" mass="80962">MRMKKALVAGAMWLSAATTQAVAQDSSRQAEKGETPAKTTPAVYDYALNPITVFSELDSYFEQKSSTALKGDVDQSLIPYTTNVFNEQVIEDLKADRLEKVFAYIPGFSRSGTTANSFTIRGQSVDLQNLQVDGLPGLTSRFGSPTTANIERVEVVKGPASVLYGWMDPGGMVNMITKKPEDKEFREITLSGELFPEYGDTSYTGSFDLNGRANADGALLYRLIAGYEREDSYRDHVKGNTMAYLFPSLSWVPDDKRRLDFQLEYAKDERAADDGLFVLNRDINQRADLTTYYQEPGDIDNDEGLSLILNYRDELAKDTKLNLKWRSVWHTDERKLYESNSVRPDGTLRRRNRHQYNEREYHFGDANLTFDFDALFRQNLIVGMGGGYEYRQYDRLAFGALGANLDQMNPVYTGDVLETIPGSYRNWDLYNFGVYAQDQIFLTDKLSLLVGGRYDTQSGDYNLRYVDSDETAHESVSVNTTAYNAGITYQLTEQAAVYTSLSQSFNMQAVPTFDENNRQLDPESGTQYEVGLKLSLLNGKLNTNFAVFDLVKENVSETVDGASALIETVESRGAEVTVQYQPSLNWQFQASYAYTDAKVAETTNDEARGNVPGFSPAHTASLLARYNYPEEVLGGLVGMGVGWHYESTRYTDEDESNRVRLAGYHVTDLNFYYELDNLKLSLIVDNLFDETYFFGGSNDVKIYAGDPRKVMVRANYRF</sequence>
<dbReference type="InterPro" id="IPR000531">
    <property type="entry name" value="Beta-barrel_TonB"/>
</dbReference>
<evidence type="ECO:0000256" key="5">
    <source>
        <dbReference type="ARBA" id="ARBA00022496"/>
    </source>
</evidence>
<evidence type="ECO:0000256" key="1">
    <source>
        <dbReference type="ARBA" id="ARBA00004571"/>
    </source>
</evidence>
<dbReference type="Gene3D" id="2.40.170.20">
    <property type="entry name" value="TonB-dependent receptor, beta-barrel domain"/>
    <property type="match status" value="1"/>
</dbReference>
<dbReference type="GO" id="GO:0038023">
    <property type="term" value="F:signaling receptor activity"/>
    <property type="evidence" value="ECO:0007669"/>
    <property type="project" value="InterPro"/>
</dbReference>
<dbReference type="RefSeq" id="WP_121221744.1">
    <property type="nucleotide sequence ID" value="NZ_RBIG01000004.1"/>
</dbReference>